<reference evidence="8" key="1">
    <citation type="journal article" date="2019" name="Int. J. Syst. Evol. Microbiol.">
        <title>The Global Catalogue of Microorganisms (GCM) 10K type strain sequencing project: providing services to taxonomists for standard genome sequencing and annotation.</title>
        <authorList>
            <consortium name="The Broad Institute Genomics Platform"/>
            <consortium name="The Broad Institute Genome Sequencing Center for Infectious Disease"/>
            <person name="Wu L."/>
            <person name="Ma J."/>
        </authorList>
    </citation>
    <scope>NUCLEOTIDE SEQUENCE [LARGE SCALE GENOMIC DNA]</scope>
    <source>
        <strain evidence="8">CECT 8288</strain>
    </source>
</reference>
<evidence type="ECO:0000256" key="6">
    <source>
        <dbReference type="SAM" id="Phobius"/>
    </source>
</evidence>
<evidence type="ECO:0000256" key="2">
    <source>
        <dbReference type="ARBA" id="ARBA00007375"/>
    </source>
</evidence>
<keyword evidence="3 6" id="KW-0812">Transmembrane</keyword>
<dbReference type="InterPro" id="IPR012506">
    <property type="entry name" value="TMEM86B-like"/>
</dbReference>
<comment type="caution">
    <text evidence="7">The sequence shown here is derived from an EMBL/GenBank/DDBJ whole genome shotgun (WGS) entry which is preliminary data.</text>
</comment>
<evidence type="ECO:0000256" key="4">
    <source>
        <dbReference type="ARBA" id="ARBA00022989"/>
    </source>
</evidence>
<evidence type="ECO:0000256" key="3">
    <source>
        <dbReference type="ARBA" id="ARBA00022692"/>
    </source>
</evidence>
<sequence>MTIIYHWLFLATSLIYLALLPFDPLPVTWLLKMLPIAVLFFAVFKGFPFSGRILVLLALFFSACGDVLLQFDFFVPGVAAFLVAQLNYGVFFARHWSSAHTRWPISTMAIGYMLVMAFLLTPHLGDLIAPVFAYLVVIGFMGILATHSTLPIKWAVLGAFVFILSDSFIAIDRFLRPLPFSSYLIMITYYAAQWMIIQGALNKYKQYKS</sequence>
<protein>
    <submittedName>
        <fullName evidence="7">Lysoplasmalogenase</fullName>
    </submittedName>
</protein>
<gene>
    <name evidence="7" type="ORF">ACFOND_14720</name>
</gene>
<dbReference type="Proteomes" id="UP001595710">
    <property type="component" value="Unassembled WGS sequence"/>
</dbReference>
<evidence type="ECO:0000313" key="7">
    <source>
        <dbReference type="EMBL" id="MFC3702886.1"/>
    </source>
</evidence>
<dbReference type="RefSeq" id="WP_290282489.1">
    <property type="nucleotide sequence ID" value="NZ_JAUFQI010000001.1"/>
</dbReference>
<feature type="transmembrane region" description="Helical" evidence="6">
    <location>
        <begin position="73"/>
        <end position="91"/>
    </location>
</feature>
<feature type="transmembrane region" description="Helical" evidence="6">
    <location>
        <begin position="183"/>
        <end position="201"/>
    </location>
</feature>
<dbReference type="PANTHER" id="PTHR31885:SF6">
    <property type="entry name" value="GH04784P"/>
    <property type="match status" value="1"/>
</dbReference>
<keyword evidence="8" id="KW-1185">Reference proteome</keyword>
<comment type="similarity">
    <text evidence="2">Belongs to the TMEM86 family.</text>
</comment>
<evidence type="ECO:0000256" key="5">
    <source>
        <dbReference type="ARBA" id="ARBA00023136"/>
    </source>
</evidence>
<feature type="transmembrane region" description="Helical" evidence="6">
    <location>
        <begin position="103"/>
        <end position="121"/>
    </location>
</feature>
<feature type="transmembrane region" description="Helical" evidence="6">
    <location>
        <begin position="152"/>
        <end position="171"/>
    </location>
</feature>
<keyword evidence="5 6" id="KW-0472">Membrane</keyword>
<feature type="transmembrane region" description="Helical" evidence="6">
    <location>
        <begin position="6"/>
        <end position="22"/>
    </location>
</feature>
<feature type="transmembrane region" description="Helical" evidence="6">
    <location>
        <begin position="34"/>
        <end position="61"/>
    </location>
</feature>
<organism evidence="7 8">
    <name type="scientific">Reinekea marina</name>
    <dbReference type="NCBI Taxonomy" id="1310421"/>
    <lineage>
        <taxon>Bacteria</taxon>
        <taxon>Pseudomonadati</taxon>
        <taxon>Pseudomonadota</taxon>
        <taxon>Gammaproteobacteria</taxon>
        <taxon>Oceanospirillales</taxon>
        <taxon>Saccharospirillaceae</taxon>
        <taxon>Reinekea</taxon>
    </lineage>
</organism>
<dbReference type="PANTHER" id="PTHR31885">
    <property type="entry name" value="GH04784P"/>
    <property type="match status" value="1"/>
</dbReference>
<dbReference type="EMBL" id="JBHRYN010000060">
    <property type="protein sequence ID" value="MFC3702886.1"/>
    <property type="molecule type" value="Genomic_DNA"/>
</dbReference>
<dbReference type="Pfam" id="PF07947">
    <property type="entry name" value="YhhN"/>
    <property type="match status" value="1"/>
</dbReference>
<proteinExistence type="inferred from homology"/>
<evidence type="ECO:0000256" key="1">
    <source>
        <dbReference type="ARBA" id="ARBA00004141"/>
    </source>
</evidence>
<accession>A0ABV7WVS0</accession>
<name>A0ABV7WVS0_9GAMM</name>
<evidence type="ECO:0000313" key="8">
    <source>
        <dbReference type="Proteomes" id="UP001595710"/>
    </source>
</evidence>
<keyword evidence="4 6" id="KW-1133">Transmembrane helix</keyword>
<feature type="transmembrane region" description="Helical" evidence="6">
    <location>
        <begin position="127"/>
        <end position="145"/>
    </location>
</feature>
<comment type="subcellular location">
    <subcellularLocation>
        <location evidence="1">Membrane</location>
        <topology evidence="1">Multi-pass membrane protein</topology>
    </subcellularLocation>
</comment>